<organism evidence="2 3">
    <name type="scientific">Candidatus Magasanikbacteria bacterium CG10_big_fil_rev_8_21_14_0_10_43_6</name>
    <dbReference type="NCBI Taxonomy" id="1974650"/>
    <lineage>
        <taxon>Bacteria</taxon>
        <taxon>Candidatus Magasanikiibacteriota</taxon>
    </lineage>
</organism>
<keyword evidence="1" id="KW-1133">Transmembrane helix</keyword>
<sequence length="191" mass="21722">MGTHRTQPKVLGSQPRSIETFERVQILKSAAQSLKTLEHKLHEEDLKNETAIRRKKYLRKQVYINTALITKEALFWALKLFLPRVFVGYPSLWDNLRTLWREPQFKPIRRAVASWMVFAILIGSFAVQSLRIAPGVFTVDVSTSWPFTDSGNYTFDSTRIEFSDGKARLVALDQTDDDNTATGFSGGTHAS</sequence>
<evidence type="ECO:0000256" key="1">
    <source>
        <dbReference type="SAM" id="Phobius"/>
    </source>
</evidence>
<evidence type="ECO:0000313" key="2">
    <source>
        <dbReference type="EMBL" id="PIT86803.1"/>
    </source>
</evidence>
<reference evidence="3" key="1">
    <citation type="submission" date="2017-09" db="EMBL/GenBank/DDBJ databases">
        <title>Depth-based differentiation of microbial function through sediment-hosted aquifers and enrichment of novel symbionts in the deep terrestrial subsurface.</title>
        <authorList>
            <person name="Probst A.J."/>
            <person name="Ladd B."/>
            <person name="Jarett J.K."/>
            <person name="Geller-Mcgrath D.E."/>
            <person name="Sieber C.M.K."/>
            <person name="Emerson J.B."/>
            <person name="Anantharaman K."/>
            <person name="Thomas B.C."/>
            <person name="Malmstrom R."/>
            <person name="Stieglmeier M."/>
            <person name="Klingl A."/>
            <person name="Woyke T."/>
            <person name="Ryan C.M."/>
            <person name="Banfield J.F."/>
        </authorList>
    </citation>
    <scope>NUCLEOTIDE SEQUENCE [LARGE SCALE GENOMIC DNA]</scope>
</reference>
<name>A0A2M6W1Y4_9BACT</name>
<keyword evidence="1" id="KW-0812">Transmembrane</keyword>
<dbReference type="Proteomes" id="UP000229362">
    <property type="component" value="Unassembled WGS sequence"/>
</dbReference>
<gene>
    <name evidence="2" type="ORF">COU33_01115</name>
</gene>
<keyword evidence="1" id="KW-0472">Membrane</keyword>
<feature type="non-terminal residue" evidence="2">
    <location>
        <position position="191"/>
    </location>
</feature>
<accession>A0A2M6W1Y4</accession>
<protein>
    <submittedName>
        <fullName evidence="2">Uncharacterized protein</fullName>
    </submittedName>
</protein>
<dbReference type="EMBL" id="PFBZ01000048">
    <property type="protein sequence ID" value="PIT86803.1"/>
    <property type="molecule type" value="Genomic_DNA"/>
</dbReference>
<evidence type="ECO:0000313" key="3">
    <source>
        <dbReference type="Proteomes" id="UP000229362"/>
    </source>
</evidence>
<proteinExistence type="predicted"/>
<dbReference type="AlphaFoldDB" id="A0A2M6W1Y4"/>
<feature type="transmembrane region" description="Helical" evidence="1">
    <location>
        <begin position="107"/>
        <end position="127"/>
    </location>
</feature>
<comment type="caution">
    <text evidence="2">The sequence shown here is derived from an EMBL/GenBank/DDBJ whole genome shotgun (WGS) entry which is preliminary data.</text>
</comment>